<name>A0A2W4WPS9_9CYAN</name>
<dbReference type="SUPFAM" id="SSF81324">
    <property type="entry name" value="Voltage-gated potassium channels"/>
    <property type="match status" value="1"/>
</dbReference>
<organism evidence="5 6">
    <name type="scientific">Phormidesmis priestleyi</name>
    <dbReference type="NCBI Taxonomy" id="268141"/>
    <lineage>
        <taxon>Bacteria</taxon>
        <taxon>Bacillati</taxon>
        <taxon>Cyanobacteriota</taxon>
        <taxon>Cyanophyceae</taxon>
        <taxon>Leptolyngbyales</taxon>
        <taxon>Leptolyngbyaceae</taxon>
        <taxon>Phormidesmis</taxon>
    </lineage>
</organism>
<dbReference type="PANTHER" id="PTHR43833">
    <property type="entry name" value="POTASSIUM CHANNEL PROTEIN 2-RELATED-RELATED"/>
    <property type="match status" value="1"/>
</dbReference>
<gene>
    <name evidence="5" type="ORF">DCF15_20400</name>
</gene>
<dbReference type="GO" id="GO:0005886">
    <property type="term" value="C:plasma membrane"/>
    <property type="evidence" value="ECO:0007669"/>
    <property type="project" value="UniProtKB-SubCell"/>
</dbReference>
<dbReference type="InterPro" id="IPR003148">
    <property type="entry name" value="RCK_N"/>
</dbReference>
<dbReference type="InterPro" id="IPR050721">
    <property type="entry name" value="Trk_Ktr_HKT_K-transport"/>
</dbReference>
<dbReference type="SUPFAM" id="SSF51735">
    <property type="entry name" value="NAD(P)-binding Rossmann-fold domains"/>
    <property type="match status" value="1"/>
</dbReference>
<dbReference type="Gene3D" id="3.40.50.720">
    <property type="entry name" value="NAD(P)-binding Rossmann-like Domain"/>
    <property type="match status" value="1"/>
</dbReference>
<feature type="domain" description="RCK C-terminal" evidence="4">
    <location>
        <begin position="271"/>
        <end position="357"/>
    </location>
</feature>
<evidence type="ECO:0000259" key="4">
    <source>
        <dbReference type="PROSITE" id="PS51202"/>
    </source>
</evidence>
<dbReference type="EMBL" id="QBMP01000313">
    <property type="protein sequence ID" value="PZO46362.1"/>
    <property type="molecule type" value="Genomic_DNA"/>
</dbReference>
<keyword evidence="2" id="KW-1133">Transmembrane helix</keyword>
<dbReference type="PROSITE" id="PS51201">
    <property type="entry name" value="RCK_N"/>
    <property type="match status" value="1"/>
</dbReference>
<keyword evidence="5" id="KW-0813">Transport</keyword>
<dbReference type="InterPro" id="IPR036721">
    <property type="entry name" value="RCK_C_sf"/>
</dbReference>
<evidence type="ECO:0000313" key="5">
    <source>
        <dbReference type="EMBL" id="PZO46362.1"/>
    </source>
</evidence>
<evidence type="ECO:0000259" key="3">
    <source>
        <dbReference type="PROSITE" id="PS51201"/>
    </source>
</evidence>
<dbReference type="Pfam" id="PF07885">
    <property type="entry name" value="Ion_trans_2"/>
    <property type="match status" value="1"/>
</dbReference>
<feature type="transmembrane region" description="Helical" evidence="2">
    <location>
        <begin position="57"/>
        <end position="73"/>
    </location>
</feature>
<dbReference type="Proteomes" id="UP000249794">
    <property type="component" value="Unassembled WGS sequence"/>
</dbReference>
<feature type="domain" description="RCK N-terminal" evidence="3">
    <location>
        <begin position="131"/>
        <end position="248"/>
    </location>
</feature>
<evidence type="ECO:0000256" key="1">
    <source>
        <dbReference type="ARBA" id="ARBA00004651"/>
    </source>
</evidence>
<comment type="subcellular location">
    <subcellularLocation>
        <location evidence="1">Cell membrane</location>
        <topology evidence="1">Multi-pass membrane protein</topology>
    </subcellularLocation>
</comment>
<reference evidence="6" key="1">
    <citation type="submission" date="2018-04" db="EMBL/GenBank/DDBJ databases">
        <authorList>
            <person name="Cornet L."/>
        </authorList>
    </citation>
    <scope>NUCLEOTIDE SEQUENCE [LARGE SCALE GENOMIC DNA]</scope>
</reference>
<feature type="transmembrane region" description="Helical" evidence="2">
    <location>
        <begin position="85"/>
        <end position="102"/>
    </location>
</feature>
<dbReference type="InterPro" id="IPR036291">
    <property type="entry name" value="NAD(P)-bd_dom_sf"/>
</dbReference>
<keyword evidence="2" id="KW-0472">Membrane</keyword>
<evidence type="ECO:0000313" key="6">
    <source>
        <dbReference type="Proteomes" id="UP000249794"/>
    </source>
</evidence>
<dbReference type="Gene3D" id="1.10.287.70">
    <property type="match status" value="1"/>
</dbReference>
<evidence type="ECO:0000256" key="2">
    <source>
        <dbReference type="SAM" id="Phobius"/>
    </source>
</evidence>
<keyword evidence="2" id="KW-0812">Transmembrane</keyword>
<dbReference type="SUPFAM" id="SSF116726">
    <property type="entry name" value="TrkA C-terminal domain-like"/>
    <property type="match status" value="1"/>
</dbReference>
<dbReference type="PROSITE" id="PS51202">
    <property type="entry name" value="RCK_C"/>
    <property type="match status" value="1"/>
</dbReference>
<dbReference type="Pfam" id="PF02254">
    <property type="entry name" value="TrkA_N"/>
    <property type="match status" value="1"/>
</dbReference>
<dbReference type="InterPro" id="IPR013099">
    <property type="entry name" value="K_chnl_dom"/>
</dbReference>
<keyword evidence="5" id="KW-0406">Ion transport</keyword>
<dbReference type="GO" id="GO:0006813">
    <property type="term" value="P:potassium ion transport"/>
    <property type="evidence" value="ECO:0007669"/>
    <property type="project" value="InterPro"/>
</dbReference>
<dbReference type="Pfam" id="PF02080">
    <property type="entry name" value="TrkA_C"/>
    <property type="match status" value="1"/>
</dbReference>
<dbReference type="AlphaFoldDB" id="A0A2W4WPS9"/>
<accession>A0A2W4WPS9</accession>
<dbReference type="GO" id="GO:0008324">
    <property type="term" value="F:monoatomic cation transmembrane transporter activity"/>
    <property type="evidence" value="ECO:0007669"/>
    <property type="project" value="InterPro"/>
</dbReference>
<keyword evidence="5" id="KW-0407">Ion channel</keyword>
<feature type="transmembrane region" description="Helical" evidence="2">
    <location>
        <begin position="31"/>
        <end position="51"/>
    </location>
</feature>
<sequence>MPRRKSTRASGESDRYYAALTQRYRKAQREIFRGLLALIGIILVGTCWYWKVEGWSLAESFYITVITLTTVGFSEVQPMGDRGRIFTTVLIFLGIATVGYIANRFTDAIVGGYFQEGIRLNQLRRLMKELSNHYILCGFGKTGRQVAEEFSLQNIPFVVVDVDADSVHRAQQLGFIAVQGDATLDDTLHLLKIESAVCLVSALTSDAENLYTVLSARSLNPKVRIIARASSEEAIQKLQRVGADMVISPYITGGKRMAAAALRPQVMDFMDGIFAGLDRTYYMEEFFLDPAVCSQIGKTLRESQLRTLTGVLIVAIRRTQGELIIGPSASDQLKAKDFLICLGTAEQLQRLNRLLSPINSEPLQQPKDYGLNS</sequence>
<proteinExistence type="predicted"/>
<dbReference type="Gene3D" id="3.30.70.1450">
    <property type="entry name" value="Regulator of K+ conductance, C-terminal domain"/>
    <property type="match status" value="1"/>
</dbReference>
<dbReference type="InterPro" id="IPR006037">
    <property type="entry name" value="RCK_C"/>
</dbReference>
<protein>
    <submittedName>
        <fullName evidence="5">Potassium channel protein</fullName>
    </submittedName>
</protein>
<comment type="caution">
    <text evidence="5">The sequence shown here is derived from an EMBL/GenBank/DDBJ whole genome shotgun (WGS) entry which is preliminary data.</text>
</comment>
<dbReference type="PANTHER" id="PTHR43833:SF9">
    <property type="entry name" value="POTASSIUM CHANNEL PROTEIN YUGO-RELATED"/>
    <property type="match status" value="1"/>
</dbReference>
<reference evidence="5 6" key="2">
    <citation type="submission" date="2018-06" db="EMBL/GenBank/DDBJ databases">
        <title>Metagenomic assembly of (sub)arctic Cyanobacteria and their associated microbiome from non-axenic cultures.</title>
        <authorList>
            <person name="Baurain D."/>
        </authorList>
    </citation>
    <scope>NUCLEOTIDE SEQUENCE [LARGE SCALE GENOMIC DNA]</scope>
    <source>
        <strain evidence="5">ULC027bin1</strain>
    </source>
</reference>